<dbReference type="EMBL" id="JARKIB010000034">
    <property type="protein sequence ID" value="KAJ7761744.1"/>
    <property type="molecule type" value="Genomic_DNA"/>
</dbReference>
<name>A0AAD7JC46_9AGAR</name>
<reference evidence="2" key="1">
    <citation type="submission" date="2023-03" db="EMBL/GenBank/DDBJ databases">
        <title>Massive genome expansion in bonnet fungi (Mycena s.s.) driven by repeated elements and novel gene families across ecological guilds.</title>
        <authorList>
            <consortium name="Lawrence Berkeley National Laboratory"/>
            <person name="Harder C.B."/>
            <person name="Miyauchi S."/>
            <person name="Viragh M."/>
            <person name="Kuo A."/>
            <person name="Thoen E."/>
            <person name="Andreopoulos B."/>
            <person name="Lu D."/>
            <person name="Skrede I."/>
            <person name="Drula E."/>
            <person name="Henrissat B."/>
            <person name="Morin E."/>
            <person name="Kohler A."/>
            <person name="Barry K."/>
            <person name="LaButti K."/>
            <person name="Morin E."/>
            <person name="Salamov A."/>
            <person name="Lipzen A."/>
            <person name="Mereny Z."/>
            <person name="Hegedus B."/>
            <person name="Baldrian P."/>
            <person name="Stursova M."/>
            <person name="Weitz H."/>
            <person name="Taylor A."/>
            <person name="Grigoriev I.V."/>
            <person name="Nagy L.G."/>
            <person name="Martin F."/>
            <person name="Kauserud H."/>
        </authorList>
    </citation>
    <scope>NUCLEOTIDE SEQUENCE</scope>
    <source>
        <strain evidence="2">CBHHK182m</strain>
    </source>
</reference>
<feature type="region of interest" description="Disordered" evidence="1">
    <location>
        <begin position="1"/>
        <end position="39"/>
    </location>
</feature>
<comment type="caution">
    <text evidence="2">The sequence shown here is derived from an EMBL/GenBank/DDBJ whole genome shotgun (WGS) entry which is preliminary data.</text>
</comment>
<protein>
    <submittedName>
        <fullName evidence="2">Uncharacterized protein</fullName>
    </submittedName>
</protein>
<organism evidence="2 3">
    <name type="scientific">Mycena metata</name>
    <dbReference type="NCBI Taxonomy" id="1033252"/>
    <lineage>
        <taxon>Eukaryota</taxon>
        <taxon>Fungi</taxon>
        <taxon>Dikarya</taxon>
        <taxon>Basidiomycota</taxon>
        <taxon>Agaricomycotina</taxon>
        <taxon>Agaricomycetes</taxon>
        <taxon>Agaricomycetidae</taxon>
        <taxon>Agaricales</taxon>
        <taxon>Marasmiineae</taxon>
        <taxon>Mycenaceae</taxon>
        <taxon>Mycena</taxon>
    </lineage>
</organism>
<accession>A0AAD7JC46</accession>
<evidence type="ECO:0000313" key="3">
    <source>
        <dbReference type="Proteomes" id="UP001215598"/>
    </source>
</evidence>
<gene>
    <name evidence="2" type="ORF">B0H16DRAFT_1688377</name>
</gene>
<dbReference type="AlphaFoldDB" id="A0AAD7JC46"/>
<sequence length="131" mass="15558">MSNTQISSKAGEQQELKRRASQKRRDSQQAFRNRNTERLREAARLRMQRRRAELKESAEKAVLAREKRREADANHRENIRREKFVRKHGYREYLTSYLPLLNEFNSFRLAGVKIPVSTNKTVPGDQDEDEE</sequence>
<feature type="compositionally biased region" description="Basic and acidic residues" evidence="1">
    <location>
        <begin position="12"/>
        <end position="27"/>
    </location>
</feature>
<evidence type="ECO:0000313" key="2">
    <source>
        <dbReference type="EMBL" id="KAJ7761744.1"/>
    </source>
</evidence>
<feature type="compositionally biased region" description="Polar residues" evidence="1">
    <location>
        <begin position="1"/>
        <end position="11"/>
    </location>
</feature>
<proteinExistence type="predicted"/>
<dbReference type="Proteomes" id="UP001215598">
    <property type="component" value="Unassembled WGS sequence"/>
</dbReference>
<keyword evidence="3" id="KW-1185">Reference proteome</keyword>
<evidence type="ECO:0000256" key="1">
    <source>
        <dbReference type="SAM" id="MobiDB-lite"/>
    </source>
</evidence>